<sequence>MGEKKSDPTAGTNQGEALVVDRIHIEEITQLLHNASTDLNSSMPNEKRKTKEHITPRNGDRHEKNEQQLDRARKEGLGQSGLENAGRQHMLNWE</sequence>
<dbReference type="EMBL" id="UZAL01029235">
    <property type="protein sequence ID" value="VDP46849.1"/>
    <property type="molecule type" value="Genomic_DNA"/>
</dbReference>
<gene>
    <name evidence="2" type="ORF">SMTD_LOCUS8862</name>
</gene>
<name>A0A183P3C6_9TREM</name>
<evidence type="ECO:0000313" key="3">
    <source>
        <dbReference type="Proteomes" id="UP000269396"/>
    </source>
</evidence>
<feature type="compositionally biased region" description="Polar residues" evidence="1">
    <location>
        <begin position="33"/>
        <end position="44"/>
    </location>
</feature>
<feature type="compositionally biased region" description="Basic and acidic residues" evidence="1">
    <location>
        <begin position="45"/>
        <end position="76"/>
    </location>
</feature>
<reference evidence="2 3" key="1">
    <citation type="submission" date="2018-11" db="EMBL/GenBank/DDBJ databases">
        <authorList>
            <consortium name="Pathogen Informatics"/>
        </authorList>
    </citation>
    <scope>NUCLEOTIDE SEQUENCE [LARGE SCALE GENOMIC DNA]</scope>
    <source>
        <strain>Denwood</strain>
        <strain evidence="3">Zambia</strain>
    </source>
</reference>
<proteinExistence type="predicted"/>
<protein>
    <submittedName>
        <fullName evidence="2">Uncharacterized protein</fullName>
    </submittedName>
</protein>
<accession>A0A183P3C6</accession>
<dbReference type="AlphaFoldDB" id="A0A183P3C6"/>
<dbReference type="Proteomes" id="UP000269396">
    <property type="component" value="Unassembled WGS sequence"/>
</dbReference>
<feature type="region of interest" description="Disordered" evidence="1">
    <location>
        <begin position="33"/>
        <end position="94"/>
    </location>
</feature>
<keyword evidence="3" id="KW-1185">Reference proteome</keyword>
<evidence type="ECO:0000256" key="1">
    <source>
        <dbReference type="SAM" id="MobiDB-lite"/>
    </source>
</evidence>
<organism evidence="2 3">
    <name type="scientific">Schistosoma mattheei</name>
    <dbReference type="NCBI Taxonomy" id="31246"/>
    <lineage>
        <taxon>Eukaryota</taxon>
        <taxon>Metazoa</taxon>
        <taxon>Spiralia</taxon>
        <taxon>Lophotrochozoa</taxon>
        <taxon>Platyhelminthes</taxon>
        <taxon>Trematoda</taxon>
        <taxon>Digenea</taxon>
        <taxon>Strigeidida</taxon>
        <taxon>Schistosomatoidea</taxon>
        <taxon>Schistosomatidae</taxon>
        <taxon>Schistosoma</taxon>
    </lineage>
</organism>
<evidence type="ECO:0000313" key="2">
    <source>
        <dbReference type="EMBL" id="VDP46849.1"/>
    </source>
</evidence>